<dbReference type="Proteomes" id="UP001626549">
    <property type="component" value="Chromosome"/>
</dbReference>
<evidence type="ECO:0000256" key="2">
    <source>
        <dbReference type="ARBA" id="ARBA00022827"/>
    </source>
</evidence>
<dbReference type="PANTHER" id="PTHR42877:SF4">
    <property type="entry name" value="FAD_NAD(P)-BINDING DOMAIN-CONTAINING PROTEIN-RELATED"/>
    <property type="match status" value="1"/>
</dbReference>
<accession>A0ABZ0ID48</accession>
<gene>
    <name evidence="4" type="ORF">R0137_02640</name>
</gene>
<keyword evidence="1" id="KW-0285">Flavoprotein</keyword>
<dbReference type="EC" id="1.14.13.-" evidence="4"/>
<proteinExistence type="predicted"/>
<dbReference type="InterPro" id="IPR036188">
    <property type="entry name" value="FAD/NAD-bd_sf"/>
</dbReference>
<keyword evidence="2" id="KW-0274">FAD</keyword>
<reference evidence="4 5" key="1">
    <citation type="submission" date="2023-10" db="EMBL/GenBank/DDBJ databases">
        <title>Two novel species belonging to the OM43/NOR5 clade.</title>
        <authorList>
            <person name="Park M."/>
        </authorList>
    </citation>
    <scope>NUCLEOTIDE SEQUENCE [LARGE SCALE GENOMIC DNA]</scope>
    <source>
        <strain evidence="4 5">IMCC45268</strain>
    </source>
</reference>
<evidence type="ECO:0000313" key="5">
    <source>
        <dbReference type="Proteomes" id="UP001626549"/>
    </source>
</evidence>
<evidence type="ECO:0000256" key="3">
    <source>
        <dbReference type="ARBA" id="ARBA00023002"/>
    </source>
</evidence>
<dbReference type="EMBL" id="CP136865">
    <property type="protein sequence ID" value="WOJ97479.1"/>
    <property type="molecule type" value="Genomic_DNA"/>
</dbReference>
<dbReference type="RefSeq" id="WP_407328339.1">
    <property type="nucleotide sequence ID" value="NZ_CP136865.1"/>
</dbReference>
<keyword evidence="3 4" id="KW-0560">Oxidoreductase</keyword>
<dbReference type="InterPro" id="IPR020946">
    <property type="entry name" value="Flavin_mOase-like"/>
</dbReference>
<evidence type="ECO:0000313" key="4">
    <source>
        <dbReference type="EMBL" id="WOJ97479.1"/>
    </source>
</evidence>
<dbReference type="InterPro" id="IPR051209">
    <property type="entry name" value="FAD-bind_Monooxygenase_sf"/>
</dbReference>
<sequence length="490" mass="55962">MSAQTSTHQVVIIGAGMSGLCMGIKLRERGITDFVILEKSPQVGGTWYDNTYPGACCDVASVLYSYSFAPNPDWSHKFSPHNEIRAYFQRCAEEFGLLSHLRLSTEVDQAQWQEDAGLWEVKLANGEKLLTRSLVSGLGQLNVPNIPDFAGRDSFAGHSFHSARWDHDYDLSGKRVAVIGNAASALQFIPHIAKQVEQLHVYQRSANYVIKRNDRAYQDWEKWVFRNVPLAQKAVRAMIYLRGEWLFYPVLRNSSTWLLKQWEKWCKDYREEEVKDQELRDKLTPDYRLGCKRILISDDFFGAFVRDNVELVTSPITGMDEEGVRAEDGTDRPVDAIIYATGFNTSQMHSAVEFKGVNGLSLQDAWRDGAEAYRGVCTHGFPNFFMLYGPNTNLGSNSIIFMVERQVDYVVDCIDKLLSHELRAIDVNENVQMAYSERMQGELAQTVWVASCESWYKNAAGKVTNNWPRSTLAYRWHMRSPDFADFDMRV</sequence>
<protein>
    <submittedName>
        <fullName evidence="4">NAD(P)/FAD-dependent oxidoreductase</fullName>
        <ecNumber evidence="4">1.14.13.-</ecNumber>
    </submittedName>
</protein>
<name>A0ABZ0ID48_9GAMM</name>
<dbReference type="GO" id="GO:0016491">
    <property type="term" value="F:oxidoreductase activity"/>
    <property type="evidence" value="ECO:0007669"/>
    <property type="project" value="UniProtKB-KW"/>
</dbReference>
<organism evidence="4 5">
    <name type="scientific">Congregibacter brevis</name>
    <dbReference type="NCBI Taxonomy" id="3081201"/>
    <lineage>
        <taxon>Bacteria</taxon>
        <taxon>Pseudomonadati</taxon>
        <taxon>Pseudomonadota</taxon>
        <taxon>Gammaproteobacteria</taxon>
        <taxon>Cellvibrionales</taxon>
        <taxon>Halieaceae</taxon>
        <taxon>Congregibacter</taxon>
    </lineage>
</organism>
<evidence type="ECO:0000256" key="1">
    <source>
        <dbReference type="ARBA" id="ARBA00022630"/>
    </source>
</evidence>
<dbReference type="SUPFAM" id="SSF51905">
    <property type="entry name" value="FAD/NAD(P)-binding domain"/>
    <property type="match status" value="2"/>
</dbReference>
<dbReference type="Gene3D" id="3.50.50.60">
    <property type="entry name" value="FAD/NAD(P)-binding domain"/>
    <property type="match status" value="2"/>
</dbReference>
<dbReference type="Pfam" id="PF00743">
    <property type="entry name" value="FMO-like"/>
    <property type="match status" value="1"/>
</dbReference>
<dbReference type="PANTHER" id="PTHR42877">
    <property type="entry name" value="L-ORNITHINE N(5)-MONOOXYGENASE-RELATED"/>
    <property type="match status" value="1"/>
</dbReference>
<keyword evidence="5" id="KW-1185">Reference proteome</keyword>